<evidence type="ECO:0000313" key="1">
    <source>
        <dbReference type="EMBL" id="KAL2623927.1"/>
    </source>
</evidence>
<protein>
    <submittedName>
        <fullName evidence="1">Uncharacterized protein</fullName>
    </submittedName>
</protein>
<organism evidence="1 2">
    <name type="scientific">Riccia fluitans</name>
    <dbReference type="NCBI Taxonomy" id="41844"/>
    <lineage>
        <taxon>Eukaryota</taxon>
        <taxon>Viridiplantae</taxon>
        <taxon>Streptophyta</taxon>
        <taxon>Embryophyta</taxon>
        <taxon>Marchantiophyta</taxon>
        <taxon>Marchantiopsida</taxon>
        <taxon>Marchantiidae</taxon>
        <taxon>Marchantiales</taxon>
        <taxon>Ricciaceae</taxon>
        <taxon>Riccia</taxon>
    </lineage>
</organism>
<gene>
    <name evidence="1" type="ORF">R1flu_008172</name>
</gene>
<name>A0ABD1YEH0_9MARC</name>
<dbReference type="EMBL" id="JBHFFA010000005">
    <property type="protein sequence ID" value="KAL2623927.1"/>
    <property type="molecule type" value="Genomic_DNA"/>
</dbReference>
<proteinExistence type="predicted"/>
<comment type="caution">
    <text evidence="1">The sequence shown here is derived from an EMBL/GenBank/DDBJ whole genome shotgun (WGS) entry which is preliminary data.</text>
</comment>
<sequence length="114" mass="12538">MPSCKGTVLCVNLVSGAQDSAYGIRYYDHRVLQMVYPEIAGAGRVPEGQTCDCVLHEENESADPEWSVREAVESVSLQCPLIQGIWTCKMAAFLQTAILFIQGRSAFHSCLANR</sequence>
<reference evidence="1 2" key="1">
    <citation type="submission" date="2024-09" db="EMBL/GenBank/DDBJ databases">
        <title>Chromosome-scale assembly of Riccia fluitans.</title>
        <authorList>
            <person name="Paukszto L."/>
            <person name="Sawicki J."/>
            <person name="Karawczyk K."/>
            <person name="Piernik-Szablinska J."/>
            <person name="Szczecinska M."/>
            <person name="Mazdziarz M."/>
        </authorList>
    </citation>
    <scope>NUCLEOTIDE SEQUENCE [LARGE SCALE GENOMIC DNA]</scope>
    <source>
        <strain evidence="1">Rf_01</strain>
        <tissue evidence="1">Aerial parts of the thallus</tissue>
    </source>
</reference>
<accession>A0ABD1YEH0</accession>
<keyword evidence="2" id="KW-1185">Reference proteome</keyword>
<dbReference type="AlphaFoldDB" id="A0ABD1YEH0"/>
<evidence type="ECO:0000313" key="2">
    <source>
        <dbReference type="Proteomes" id="UP001605036"/>
    </source>
</evidence>
<dbReference type="Proteomes" id="UP001605036">
    <property type="component" value="Unassembled WGS sequence"/>
</dbReference>